<evidence type="ECO:0000256" key="4">
    <source>
        <dbReference type="ARBA" id="ARBA00022475"/>
    </source>
</evidence>
<dbReference type="GO" id="GO:0005886">
    <property type="term" value="C:plasma membrane"/>
    <property type="evidence" value="ECO:0007669"/>
    <property type="project" value="UniProtKB-SubCell"/>
</dbReference>
<accession>A0A1M5LZR3</accession>
<keyword evidence="14" id="KW-1185">Reference proteome</keyword>
<dbReference type="GO" id="GO:0005524">
    <property type="term" value="F:ATP binding"/>
    <property type="evidence" value="ECO:0007669"/>
    <property type="project" value="UniProtKB-KW"/>
</dbReference>
<feature type="domain" description="ABC transporter" evidence="12">
    <location>
        <begin position="272"/>
        <end position="519"/>
    </location>
</feature>
<keyword evidence="9" id="KW-1278">Translocase</keyword>
<dbReference type="InterPro" id="IPR027417">
    <property type="entry name" value="P-loop_NTPase"/>
</dbReference>
<dbReference type="PROSITE" id="PS00211">
    <property type="entry name" value="ABC_TRANSPORTER_1"/>
    <property type="match status" value="1"/>
</dbReference>
<keyword evidence="3" id="KW-0813">Transport</keyword>
<keyword evidence="7" id="KW-0547">Nucleotide-binding</keyword>
<organism evidence="13 14">
    <name type="scientific">Marivita hallyeonensis</name>
    <dbReference type="NCBI Taxonomy" id="996342"/>
    <lineage>
        <taxon>Bacteria</taxon>
        <taxon>Pseudomonadati</taxon>
        <taxon>Pseudomonadota</taxon>
        <taxon>Alphaproteobacteria</taxon>
        <taxon>Rhodobacterales</taxon>
        <taxon>Roseobacteraceae</taxon>
        <taxon>Marivita</taxon>
    </lineage>
</organism>
<dbReference type="GO" id="GO:0016887">
    <property type="term" value="F:ATP hydrolysis activity"/>
    <property type="evidence" value="ECO:0007669"/>
    <property type="project" value="InterPro"/>
</dbReference>
<feature type="domain" description="ABC transporter" evidence="12">
    <location>
        <begin position="20"/>
        <end position="255"/>
    </location>
</feature>
<dbReference type="CDD" id="cd03216">
    <property type="entry name" value="ABC_Carb_Monos_I"/>
    <property type="match status" value="1"/>
</dbReference>
<dbReference type="InterPro" id="IPR003593">
    <property type="entry name" value="AAA+_ATPase"/>
</dbReference>
<name>A0A1M5LZR3_9RHOB</name>
<keyword evidence="8 13" id="KW-0067">ATP-binding</keyword>
<dbReference type="Gene3D" id="3.40.50.300">
    <property type="entry name" value="P-loop containing nucleotide triphosphate hydrolases"/>
    <property type="match status" value="2"/>
</dbReference>
<gene>
    <name evidence="13" type="ORF">SAMN05443551_0342</name>
</gene>
<proteinExistence type="inferred from homology"/>
<dbReference type="STRING" id="996342.SAMN05443551_0342"/>
<dbReference type="PANTHER" id="PTHR43790">
    <property type="entry name" value="CARBOHYDRATE TRANSPORT ATP-BINDING PROTEIN MG119-RELATED"/>
    <property type="match status" value="1"/>
</dbReference>
<evidence type="ECO:0000256" key="1">
    <source>
        <dbReference type="ARBA" id="ARBA00004202"/>
    </source>
</evidence>
<dbReference type="EMBL" id="FQXC01000001">
    <property type="protein sequence ID" value="SHG70511.1"/>
    <property type="molecule type" value="Genomic_DNA"/>
</dbReference>
<evidence type="ECO:0000256" key="8">
    <source>
        <dbReference type="ARBA" id="ARBA00022840"/>
    </source>
</evidence>
<evidence type="ECO:0000256" key="2">
    <source>
        <dbReference type="ARBA" id="ARBA00005417"/>
    </source>
</evidence>
<evidence type="ECO:0000256" key="3">
    <source>
        <dbReference type="ARBA" id="ARBA00022448"/>
    </source>
</evidence>
<dbReference type="AlphaFoldDB" id="A0A1M5LZR3"/>
<feature type="compositionally biased region" description="Acidic residues" evidence="11">
    <location>
        <begin position="554"/>
        <end position="582"/>
    </location>
</feature>
<evidence type="ECO:0000256" key="5">
    <source>
        <dbReference type="ARBA" id="ARBA00022597"/>
    </source>
</evidence>
<dbReference type="FunFam" id="3.40.50.300:FF:000127">
    <property type="entry name" value="Ribose import ATP-binding protein RbsA"/>
    <property type="match status" value="1"/>
</dbReference>
<protein>
    <submittedName>
        <fullName evidence="13">Nucleoside ABC transporter ATP-binding protein</fullName>
    </submittedName>
</protein>
<comment type="similarity">
    <text evidence="2">Belongs to the ABC transporter superfamily.</text>
</comment>
<feature type="region of interest" description="Disordered" evidence="11">
    <location>
        <begin position="539"/>
        <end position="682"/>
    </location>
</feature>
<dbReference type="SMART" id="SM00382">
    <property type="entry name" value="AAA"/>
    <property type="match status" value="2"/>
</dbReference>
<dbReference type="SUPFAM" id="SSF52540">
    <property type="entry name" value="P-loop containing nucleoside triphosphate hydrolases"/>
    <property type="match status" value="2"/>
</dbReference>
<dbReference type="CDD" id="cd03215">
    <property type="entry name" value="ABC_Carb_Monos_II"/>
    <property type="match status" value="1"/>
</dbReference>
<dbReference type="InterPro" id="IPR003439">
    <property type="entry name" value="ABC_transporter-like_ATP-bd"/>
</dbReference>
<feature type="compositionally biased region" description="Basic and acidic residues" evidence="11">
    <location>
        <begin position="583"/>
        <end position="592"/>
    </location>
</feature>
<sequence length="682" mass="73845">MSTAVAEESEIDVTQVASAIELKGISKAFGPVQANKNISISVKPGTIHGIIGENGAGKSTLMSILYGFYKADSGEIFIHGKKTEIPDSQAAIRAGIGMVFQHFKLVQNFTVLENVILGAEDGPLLRPSLNKARGVLKQLAEEYELNVDPDAIVENLSVGHQQRVEILKALYRQADILILDEPTGVLTPAEADHLFRILDNLRAEGKTIILITHKLREIMNATDTVSVMRRGEMTATVKTSETNPERLAEMMVGRKVLLHIDKQPAQPKDPVLEVENLRLIDDKGVERLKGISFHVRAGEILGIAGVAGNGQSDLMHVLGGYANATGSVRVKGQEIDLTGAHSDGQSRRARGIAHVPEDRHREGLIMPFSAWENMIFGYHRDPAIQSGPLMNNAAIKAEAAAKMDRFDVRPPNPKLAARNFSGGNQQKIVLAREIERNPDILLVGQPTRGVDIGAIEFIHQQIVRLRDEGKAILLVSVELDEILSLSDRIAVMFDGQIMGERLPEETNEKELGLLMAGITDTDSAKMPEAPMAFSEDDLQEVAENAESSHPEPVTETETETGETAEADPIEAQDDTEAAEPAEEAAHLEKAAQDDAPVEEISTPSAEAPEPEDVPQTDVPAPEEKKPVESVSIGGFSATIQQGAPSAVTANTKPKEEQDTEAAPQQPVFKSRARPNKEGDKDG</sequence>
<keyword evidence="4" id="KW-1003">Cell membrane</keyword>
<keyword evidence="10" id="KW-0472">Membrane</keyword>
<keyword evidence="5" id="KW-0762">Sugar transport</keyword>
<dbReference type="PANTHER" id="PTHR43790:SF4">
    <property type="entry name" value="GUANOSINE IMPORT ATP-BINDING PROTEIN NUPO"/>
    <property type="match status" value="1"/>
</dbReference>
<evidence type="ECO:0000256" key="7">
    <source>
        <dbReference type="ARBA" id="ARBA00022741"/>
    </source>
</evidence>
<dbReference type="Proteomes" id="UP000184221">
    <property type="component" value="Unassembled WGS sequence"/>
</dbReference>
<dbReference type="PROSITE" id="PS50893">
    <property type="entry name" value="ABC_TRANSPORTER_2"/>
    <property type="match status" value="2"/>
</dbReference>
<reference evidence="13 14" key="1">
    <citation type="submission" date="2016-11" db="EMBL/GenBank/DDBJ databases">
        <authorList>
            <person name="Jaros S."/>
            <person name="Januszkiewicz K."/>
            <person name="Wedrychowicz H."/>
        </authorList>
    </citation>
    <scope>NUCLEOTIDE SEQUENCE [LARGE SCALE GENOMIC DNA]</scope>
    <source>
        <strain evidence="13 14">DSM 29431</strain>
    </source>
</reference>
<feature type="compositionally biased region" description="Polar residues" evidence="11">
    <location>
        <begin position="637"/>
        <end position="651"/>
    </location>
</feature>
<evidence type="ECO:0000256" key="6">
    <source>
        <dbReference type="ARBA" id="ARBA00022737"/>
    </source>
</evidence>
<evidence type="ECO:0000256" key="9">
    <source>
        <dbReference type="ARBA" id="ARBA00022967"/>
    </source>
</evidence>
<dbReference type="Pfam" id="PF00005">
    <property type="entry name" value="ABC_tran"/>
    <property type="match status" value="2"/>
</dbReference>
<dbReference type="FunFam" id="3.40.50.300:FF:001390">
    <property type="entry name" value="ABC transporter, ATP-binding protein"/>
    <property type="match status" value="1"/>
</dbReference>
<keyword evidence="6" id="KW-0677">Repeat</keyword>
<comment type="subcellular location">
    <subcellularLocation>
        <location evidence="1">Cell membrane</location>
        <topology evidence="1">Peripheral membrane protein</topology>
    </subcellularLocation>
</comment>
<evidence type="ECO:0000259" key="12">
    <source>
        <dbReference type="PROSITE" id="PS50893"/>
    </source>
</evidence>
<evidence type="ECO:0000256" key="10">
    <source>
        <dbReference type="ARBA" id="ARBA00023136"/>
    </source>
</evidence>
<dbReference type="InterPro" id="IPR017871">
    <property type="entry name" value="ABC_transporter-like_CS"/>
</dbReference>
<dbReference type="InterPro" id="IPR050107">
    <property type="entry name" value="ABC_carbohydrate_import_ATPase"/>
</dbReference>
<evidence type="ECO:0000313" key="14">
    <source>
        <dbReference type="Proteomes" id="UP000184221"/>
    </source>
</evidence>
<evidence type="ECO:0000313" key="13">
    <source>
        <dbReference type="EMBL" id="SHG70511.1"/>
    </source>
</evidence>
<evidence type="ECO:0000256" key="11">
    <source>
        <dbReference type="SAM" id="MobiDB-lite"/>
    </source>
</evidence>